<evidence type="ECO:0000313" key="2">
    <source>
        <dbReference type="EMBL" id="SVC74861.1"/>
    </source>
</evidence>
<protein>
    <submittedName>
        <fullName evidence="2">Uncharacterized protein</fullName>
    </submittedName>
</protein>
<evidence type="ECO:0000256" key="1">
    <source>
        <dbReference type="SAM" id="Phobius"/>
    </source>
</evidence>
<dbReference type="EMBL" id="UINC01108618">
    <property type="protein sequence ID" value="SVC74861.1"/>
    <property type="molecule type" value="Genomic_DNA"/>
</dbReference>
<sequence length="271" mass="31118">MKLIPILNKIWLFLASTFLCIFILEIFFPKVLNKLPLKLHGNIDPGLFVLVQSSKSSVIPKNYIALAGDSNAVGLGDWLNELKKNSRLENPSYHSAHFIHQKTGQDVISFGAGGAGSLRGLVSEPINQFLHINSKRAFSLEQPKHILVYFYAGNDLNNNIEEVEQRFKSKYDTNQIYNPKYFRRFIEEVILKNHALTTSDSIWSNFIFSKFTVKGIINLFNQQTSKEGKQWDKNFQALKNSNSRLQWNWALIEEYPDFLLKTFDNIALIDG</sequence>
<keyword evidence="1" id="KW-1133">Transmembrane helix</keyword>
<dbReference type="InterPro" id="IPR001087">
    <property type="entry name" value="GDSL"/>
</dbReference>
<gene>
    <name evidence="2" type="ORF">METZ01_LOCUS327715</name>
</gene>
<dbReference type="GO" id="GO:0016788">
    <property type="term" value="F:hydrolase activity, acting on ester bonds"/>
    <property type="evidence" value="ECO:0007669"/>
    <property type="project" value="InterPro"/>
</dbReference>
<feature type="transmembrane region" description="Helical" evidence="1">
    <location>
        <begin position="6"/>
        <end position="28"/>
    </location>
</feature>
<accession>A0A382PS93</accession>
<reference evidence="2" key="1">
    <citation type="submission" date="2018-05" db="EMBL/GenBank/DDBJ databases">
        <authorList>
            <person name="Lanie J.A."/>
            <person name="Ng W.-L."/>
            <person name="Kazmierczak K.M."/>
            <person name="Andrzejewski T.M."/>
            <person name="Davidsen T.M."/>
            <person name="Wayne K.J."/>
            <person name="Tettelin H."/>
            <person name="Glass J.I."/>
            <person name="Rusch D."/>
            <person name="Podicherti R."/>
            <person name="Tsui H.-C.T."/>
            <person name="Winkler M.E."/>
        </authorList>
    </citation>
    <scope>NUCLEOTIDE SEQUENCE</scope>
</reference>
<keyword evidence="1" id="KW-0472">Membrane</keyword>
<organism evidence="2">
    <name type="scientific">marine metagenome</name>
    <dbReference type="NCBI Taxonomy" id="408172"/>
    <lineage>
        <taxon>unclassified sequences</taxon>
        <taxon>metagenomes</taxon>
        <taxon>ecological metagenomes</taxon>
    </lineage>
</organism>
<dbReference type="AlphaFoldDB" id="A0A382PS93"/>
<name>A0A382PS93_9ZZZZ</name>
<feature type="non-terminal residue" evidence="2">
    <location>
        <position position="271"/>
    </location>
</feature>
<dbReference type="Pfam" id="PF00657">
    <property type="entry name" value="Lipase_GDSL"/>
    <property type="match status" value="1"/>
</dbReference>
<proteinExistence type="predicted"/>
<keyword evidence="1" id="KW-0812">Transmembrane</keyword>